<proteinExistence type="inferred from homology"/>
<dbReference type="SUPFAM" id="SSF51735">
    <property type="entry name" value="NAD(P)-binding Rossmann-fold domains"/>
    <property type="match status" value="1"/>
</dbReference>
<dbReference type="PANTHER" id="PTHR42879">
    <property type="entry name" value="3-OXOACYL-(ACYL-CARRIER-PROTEIN) REDUCTASE"/>
    <property type="match status" value="1"/>
</dbReference>
<dbReference type="EMBL" id="JBDNCH010000004">
    <property type="protein sequence ID" value="MEN9063044.1"/>
    <property type="molecule type" value="Genomic_DNA"/>
</dbReference>
<dbReference type="Gene3D" id="3.40.50.720">
    <property type="entry name" value="NAD(P)-binding Rossmann-like Domain"/>
    <property type="match status" value="1"/>
</dbReference>
<dbReference type="AlphaFoldDB" id="A0AAW9SG20"/>
<dbReference type="InterPro" id="IPR050259">
    <property type="entry name" value="SDR"/>
</dbReference>
<accession>A0AAW9SG20</accession>
<protein>
    <submittedName>
        <fullName evidence="2">SDR family oxidoreductase</fullName>
    </submittedName>
</protein>
<name>A0AAW9SG20_9RHOB</name>
<reference evidence="2 3" key="1">
    <citation type="submission" date="2024-05" db="EMBL/GenBank/DDBJ databases">
        <title>Genome sequence of Ponticoccus litoralis KCCM 90028.</title>
        <authorList>
            <person name="Kim J.M."/>
            <person name="Lee J.K."/>
            <person name="Choi B.J."/>
            <person name="Bayburt H."/>
            <person name="Baek J.H."/>
            <person name="Jeon C.O."/>
        </authorList>
    </citation>
    <scope>NUCLEOTIDE SEQUENCE [LARGE SCALE GENOMIC DNA]</scope>
    <source>
        <strain evidence="2 3">KCCM 90028</strain>
    </source>
</reference>
<comment type="similarity">
    <text evidence="1">Belongs to the short-chain dehydrogenases/reductases (SDR) family.</text>
</comment>
<gene>
    <name evidence="2" type="ORF">ABFB10_20750</name>
</gene>
<dbReference type="InterPro" id="IPR036291">
    <property type="entry name" value="NAD(P)-bd_dom_sf"/>
</dbReference>
<dbReference type="Proteomes" id="UP001428774">
    <property type="component" value="Unassembled WGS sequence"/>
</dbReference>
<evidence type="ECO:0000313" key="3">
    <source>
        <dbReference type="Proteomes" id="UP001428774"/>
    </source>
</evidence>
<keyword evidence="3" id="KW-1185">Reference proteome</keyword>
<evidence type="ECO:0000313" key="2">
    <source>
        <dbReference type="EMBL" id="MEN9063044.1"/>
    </source>
</evidence>
<comment type="caution">
    <text evidence="2">The sequence shown here is derived from an EMBL/GenBank/DDBJ whole genome shotgun (WGS) entry which is preliminary data.</text>
</comment>
<evidence type="ECO:0000256" key="1">
    <source>
        <dbReference type="ARBA" id="ARBA00006484"/>
    </source>
</evidence>
<sequence>MSEVNAVCPGVIATDIRNNSLALLGKNAPKMGGVGVDADWLPRTVPMARKADPIEIARVIAFLLGEGASYVTGQSFVVDGGWTAK</sequence>
<dbReference type="Pfam" id="PF13561">
    <property type="entry name" value="adh_short_C2"/>
    <property type="match status" value="1"/>
</dbReference>
<dbReference type="PANTHER" id="PTHR42879:SF2">
    <property type="entry name" value="3-OXOACYL-[ACYL-CARRIER-PROTEIN] REDUCTASE FABG"/>
    <property type="match status" value="1"/>
</dbReference>
<dbReference type="RefSeq" id="WP_347168152.1">
    <property type="nucleotide sequence ID" value="NZ_JBDNCH010000004.1"/>
</dbReference>
<dbReference type="InterPro" id="IPR002347">
    <property type="entry name" value="SDR_fam"/>
</dbReference>
<organism evidence="2 3">
    <name type="scientific">Ponticoccus litoralis</name>
    <dbReference type="NCBI Taxonomy" id="422297"/>
    <lineage>
        <taxon>Bacteria</taxon>
        <taxon>Pseudomonadati</taxon>
        <taxon>Pseudomonadota</taxon>
        <taxon>Alphaproteobacteria</taxon>
        <taxon>Rhodobacterales</taxon>
        <taxon>Roseobacteraceae</taxon>
        <taxon>Ponticoccus</taxon>
    </lineage>
</organism>